<feature type="chain" id="PRO_5045495447" evidence="2">
    <location>
        <begin position="21"/>
        <end position="161"/>
    </location>
</feature>
<dbReference type="PROSITE" id="PS51257">
    <property type="entry name" value="PROKAR_LIPOPROTEIN"/>
    <property type="match status" value="1"/>
</dbReference>
<dbReference type="EMBL" id="JBHSAO010000004">
    <property type="protein sequence ID" value="MFC4023620.1"/>
    <property type="molecule type" value="Genomic_DNA"/>
</dbReference>
<feature type="compositionally biased region" description="Acidic residues" evidence="1">
    <location>
        <begin position="42"/>
        <end position="88"/>
    </location>
</feature>
<dbReference type="RefSeq" id="WP_379496121.1">
    <property type="nucleotide sequence ID" value="NZ_JBHSAO010000004.1"/>
</dbReference>
<evidence type="ECO:0000256" key="1">
    <source>
        <dbReference type="SAM" id="MobiDB-lite"/>
    </source>
</evidence>
<evidence type="ECO:0000313" key="3">
    <source>
        <dbReference type="EMBL" id="MFC4023620.1"/>
    </source>
</evidence>
<evidence type="ECO:0000313" key="4">
    <source>
        <dbReference type="Proteomes" id="UP001595772"/>
    </source>
</evidence>
<reference evidence="4" key="1">
    <citation type="journal article" date="2019" name="Int. J. Syst. Evol. Microbiol.">
        <title>The Global Catalogue of Microorganisms (GCM) 10K type strain sequencing project: providing services to taxonomists for standard genome sequencing and annotation.</title>
        <authorList>
            <consortium name="The Broad Institute Genomics Platform"/>
            <consortium name="The Broad Institute Genome Sequencing Center for Infectious Disease"/>
            <person name="Wu L."/>
            <person name="Ma J."/>
        </authorList>
    </citation>
    <scope>NUCLEOTIDE SEQUENCE [LARGE SCALE GENOMIC DNA]</scope>
    <source>
        <strain evidence="4">IBRC-M 10703</strain>
    </source>
</reference>
<organism evidence="3 4">
    <name type="scientific">Oceanobacillus longus</name>
    <dbReference type="NCBI Taxonomy" id="930120"/>
    <lineage>
        <taxon>Bacteria</taxon>
        <taxon>Bacillati</taxon>
        <taxon>Bacillota</taxon>
        <taxon>Bacilli</taxon>
        <taxon>Bacillales</taxon>
        <taxon>Bacillaceae</taxon>
        <taxon>Oceanobacillus</taxon>
    </lineage>
</organism>
<keyword evidence="4" id="KW-1185">Reference proteome</keyword>
<dbReference type="Proteomes" id="UP001595772">
    <property type="component" value="Unassembled WGS sequence"/>
</dbReference>
<feature type="region of interest" description="Disordered" evidence="1">
    <location>
        <begin position="25"/>
        <end position="109"/>
    </location>
</feature>
<accession>A0ABV8GYH1</accession>
<feature type="signal peptide" evidence="2">
    <location>
        <begin position="1"/>
        <end position="20"/>
    </location>
</feature>
<evidence type="ECO:0000256" key="2">
    <source>
        <dbReference type="SAM" id="SignalP"/>
    </source>
</evidence>
<name>A0ABV8GYH1_9BACI</name>
<keyword evidence="2" id="KW-0732">Signal</keyword>
<proteinExistence type="predicted"/>
<gene>
    <name evidence="3" type="ORF">ACFOUV_07265</name>
</gene>
<sequence length="161" mass="17799">MKTKKLYFLLVSALFLVVLAACGGTTENDEGTETEESKADVTEESAEQEDIENNEEAETEDFTPADDQDEASESVEEEADEEGTESENGDAAQETIKEEATYSGQGDPHTIEVETADETIALQIIEFMDDDWASLEPGSPMTIEYYENEMGQLILVDYTVE</sequence>
<protein>
    <submittedName>
        <fullName evidence="3">Uncharacterized protein</fullName>
    </submittedName>
</protein>
<comment type="caution">
    <text evidence="3">The sequence shown here is derived from an EMBL/GenBank/DDBJ whole genome shotgun (WGS) entry which is preliminary data.</text>
</comment>